<proteinExistence type="predicted"/>
<dbReference type="EMBL" id="FNDE01000055">
    <property type="protein sequence ID" value="SDH76727.1"/>
    <property type="molecule type" value="Genomic_DNA"/>
</dbReference>
<dbReference type="Pfam" id="PF05598">
    <property type="entry name" value="DUF772"/>
    <property type="match status" value="1"/>
</dbReference>
<evidence type="ECO:0000313" key="3">
    <source>
        <dbReference type="EMBL" id="SDH76727.1"/>
    </source>
</evidence>
<feature type="compositionally biased region" description="Basic and acidic residues" evidence="1">
    <location>
        <begin position="93"/>
        <end position="108"/>
    </location>
</feature>
<evidence type="ECO:0000256" key="1">
    <source>
        <dbReference type="SAM" id="MobiDB-lite"/>
    </source>
</evidence>
<organism evidence="3 4">
    <name type="scientific">Aneurinibacillus thermoaerophilus</name>
    <dbReference type="NCBI Taxonomy" id="143495"/>
    <lineage>
        <taxon>Bacteria</taxon>
        <taxon>Bacillati</taxon>
        <taxon>Bacillota</taxon>
        <taxon>Bacilli</taxon>
        <taxon>Bacillales</taxon>
        <taxon>Paenibacillaceae</taxon>
        <taxon>Aneurinibacillus group</taxon>
        <taxon>Aneurinibacillus</taxon>
    </lineage>
</organism>
<sequence length="143" mass="16639">MIYSLFARILEGIPTIKLLVRRLKTDVLFRLDCGFSFSDRVPSEASFSRLIRRIKSSNVLDEINHALVLQAVEEGFIDGNHIAIDATHVEARDQAPQKEEVEQQPVKEPKKRGRKKKEAYEAWKKEQEEIENHLPLFEQKIEK</sequence>
<accession>A0A1G8F3R5</accession>
<protein>
    <submittedName>
        <fullName evidence="3">Transposase domain</fullName>
    </submittedName>
</protein>
<dbReference type="InterPro" id="IPR008490">
    <property type="entry name" value="Transposase_InsH_N"/>
</dbReference>
<dbReference type="Proteomes" id="UP000198956">
    <property type="component" value="Unassembled WGS sequence"/>
</dbReference>
<reference evidence="3 4" key="1">
    <citation type="submission" date="2016-10" db="EMBL/GenBank/DDBJ databases">
        <authorList>
            <person name="de Groot N.N."/>
        </authorList>
    </citation>
    <scope>NUCLEOTIDE SEQUENCE [LARGE SCALE GENOMIC DNA]</scope>
    <source>
        <strain evidence="3 4">L 420-91</strain>
    </source>
</reference>
<evidence type="ECO:0000259" key="2">
    <source>
        <dbReference type="Pfam" id="PF05598"/>
    </source>
</evidence>
<feature type="region of interest" description="Disordered" evidence="1">
    <location>
        <begin position="93"/>
        <end position="118"/>
    </location>
</feature>
<gene>
    <name evidence="3" type="ORF">SAMN04489735_105514</name>
</gene>
<dbReference type="AlphaFoldDB" id="A0A1G8F3R5"/>
<feature type="domain" description="Transposase InsH N-terminal" evidence="2">
    <location>
        <begin position="1"/>
        <end position="53"/>
    </location>
</feature>
<evidence type="ECO:0000313" key="4">
    <source>
        <dbReference type="Proteomes" id="UP000198956"/>
    </source>
</evidence>
<name>A0A1G8F3R5_ANETH</name>